<feature type="active site" description="Proton donor" evidence="4">
    <location>
        <position position="56"/>
    </location>
</feature>
<evidence type="ECO:0000313" key="9">
    <source>
        <dbReference type="Proteomes" id="UP001150266"/>
    </source>
</evidence>
<organism evidence="8 9">
    <name type="scientific">Lentinula aciculospora</name>
    <dbReference type="NCBI Taxonomy" id="153920"/>
    <lineage>
        <taxon>Eukaryota</taxon>
        <taxon>Fungi</taxon>
        <taxon>Dikarya</taxon>
        <taxon>Basidiomycota</taxon>
        <taxon>Agaricomycotina</taxon>
        <taxon>Agaricomycetes</taxon>
        <taxon>Agaricomycetidae</taxon>
        <taxon>Agaricales</taxon>
        <taxon>Marasmiineae</taxon>
        <taxon>Omphalotaceae</taxon>
        <taxon>Lentinula</taxon>
    </lineage>
</organism>
<dbReference type="InterPro" id="IPR023210">
    <property type="entry name" value="NADP_OxRdtase_dom"/>
</dbReference>
<sequence>MMTANIPFYTLNNGTRMPSVGLGCWMGIPGEDERVYHMCLNAIKRGYRHFDTAAGYGAHFFIGVVFEGLFSFIGNEKQVGKAIRDSGIPRNEIFLTTKLPNPAHGKVQEAFEESLKTLDCEYIDLYLLHWPQAGKPDSGEAWGEDVYRPHESPTFVETWKNMEKLLEGGRVKSIGVSNFSIKTLEVLLPQCTIIPVTNQVEMHPCLPQHDLKKYCESKGIILTAYSPLGQPAGPDQPISLFNNDTIKAIASKLNVDLAQVLLSWGVQRNTAVIPKTENDARMKSNITLIQLSAEDMKVIDELHLQPNMHRTLAFSVRGSKGKVFGWTFEELGWNMVDGVVVSK</sequence>
<dbReference type="SUPFAM" id="SSF51430">
    <property type="entry name" value="NAD(P)-linked oxidoreductase"/>
    <property type="match status" value="1"/>
</dbReference>
<dbReference type="InterPro" id="IPR020471">
    <property type="entry name" value="AKR"/>
</dbReference>
<dbReference type="EMBL" id="JAOTPV010000004">
    <property type="protein sequence ID" value="KAJ4483598.1"/>
    <property type="molecule type" value="Genomic_DNA"/>
</dbReference>
<dbReference type="CDD" id="cd19071">
    <property type="entry name" value="AKR_AKR1-5-like"/>
    <property type="match status" value="1"/>
</dbReference>
<dbReference type="Pfam" id="PF00248">
    <property type="entry name" value="Aldo_ket_red"/>
    <property type="match status" value="1"/>
</dbReference>
<dbReference type="PRINTS" id="PR00069">
    <property type="entry name" value="ALDKETRDTASE"/>
</dbReference>
<dbReference type="PROSITE" id="PS00062">
    <property type="entry name" value="ALDOKETO_REDUCTASE_2"/>
    <property type="match status" value="1"/>
</dbReference>
<accession>A0A9W9AIN4</accession>
<dbReference type="GO" id="GO:0016616">
    <property type="term" value="F:oxidoreductase activity, acting on the CH-OH group of donors, NAD or NADP as acceptor"/>
    <property type="evidence" value="ECO:0007669"/>
    <property type="project" value="UniProtKB-ARBA"/>
</dbReference>
<dbReference type="Gene3D" id="3.20.20.100">
    <property type="entry name" value="NADP-dependent oxidoreductase domain"/>
    <property type="match status" value="1"/>
</dbReference>
<evidence type="ECO:0000256" key="1">
    <source>
        <dbReference type="ARBA" id="ARBA00007905"/>
    </source>
</evidence>
<feature type="site" description="Lowers pKa of active site Tyr" evidence="6">
    <location>
        <position position="98"/>
    </location>
</feature>
<evidence type="ECO:0000256" key="5">
    <source>
        <dbReference type="PIRSR" id="PIRSR000097-2"/>
    </source>
</evidence>
<comment type="caution">
    <text evidence="8">The sequence shown here is derived from an EMBL/GenBank/DDBJ whole genome shotgun (WGS) entry which is preliminary data.</text>
</comment>
<evidence type="ECO:0000256" key="6">
    <source>
        <dbReference type="PIRSR" id="PIRSR000097-3"/>
    </source>
</evidence>
<evidence type="ECO:0000259" key="7">
    <source>
        <dbReference type="Pfam" id="PF00248"/>
    </source>
</evidence>
<dbReference type="AlphaFoldDB" id="A0A9W9AIN4"/>
<evidence type="ECO:0000256" key="3">
    <source>
        <dbReference type="ARBA" id="ARBA00023002"/>
    </source>
</evidence>
<dbReference type="InterPro" id="IPR018170">
    <property type="entry name" value="Aldo/ket_reductase_CS"/>
</dbReference>
<keyword evidence="2" id="KW-0521">NADP</keyword>
<keyword evidence="9" id="KW-1185">Reference proteome</keyword>
<feature type="domain" description="NADP-dependent oxidoreductase" evidence="7">
    <location>
        <begin position="21"/>
        <end position="302"/>
    </location>
</feature>
<dbReference type="Proteomes" id="UP001150266">
    <property type="component" value="Unassembled WGS sequence"/>
</dbReference>
<name>A0A9W9AIN4_9AGAR</name>
<dbReference type="InterPro" id="IPR036812">
    <property type="entry name" value="NAD(P)_OxRdtase_dom_sf"/>
</dbReference>
<evidence type="ECO:0000256" key="4">
    <source>
        <dbReference type="PIRSR" id="PIRSR000097-1"/>
    </source>
</evidence>
<comment type="similarity">
    <text evidence="1">Belongs to the aldo/keto reductase family.</text>
</comment>
<evidence type="ECO:0000256" key="2">
    <source>
        <dbReference type="ARBA" id="ARBA00022857"/>
    </source>
</evidence>
<proteinExistence type="inferred from homology"/>
<evidence type="ECO:0000313" key="8">
    <source>
        <dbReference type="EMBL" id="KAJ4483598.1"/>
    </source>
</evidence>
<protein>
    <submittedName>
        <fullName evidence="8">Aldo/keto reductase</fullName>
    </submittedName>
</protein>
<reference evidence="8" key="1">
    <citation type="submission" date="2022-08" db="EMBL/GenBank/DDBJ databases">
        <title>A Global Phylogenomic Analysis of the Shiitake Genus Lentinula.</title>
        <authorList>
            <consortium name="DOE Joint Genome Institute"/>
            <person name="Sierra-Patev S."/>
            <person name="Min B."/>
            <person name="Naranjo-Ortiz M."/>
            <person name="Looney B."/>
            <person name="Konkel Z."/>
            <person name="Slot J.C."/>
            <person name="Sakamoto Y."/>
            <person name="Steenwyk J.L."/>
            <person name="Rokas A."/>
            <person name="Carro J."/>
            <person name="Camarero S."/>
            <person name="Ferreira P."/>
            <person name="Molpeceres G."/>
            <person name="Ruiz-Duenas F.J."/>
            <person name="Serrano A."/>
            <person name="Henrissat B."/>
            <person name="Drula E."/>
            <person name="Hughes K.W."/>
            <person name="Mata J.L."/>
            <person name="Ishikawa N.K."/>
            <person name="Vargas-Isla R."/>
            <person name="Ushijima S."/>
            <person name="Smith C.A."/>
            <person name="Ahrendt S."/>
            <person name="Andreopoulos W."/>
            <person name="He G."/>
            <person name="Labutti K."/>
            <person name="Lipzen A."/>
            <person name="Ng V."/>
            <person name="Riley R."/>
            <person name="Sandor L."/>
            <person name="Barry K."/>
            <person name="Martinez A.T."/>
            <person name="Xiao Y."/>
            <person name="Gibbons J.G."/>
            <person name="Terashima K."/>
            <person name="Grigoriev I.V."/>
            <person name="Hibbett D.S."/>
        </authorList>
    </citation>
    <scope>NUCLEOTIDE SEQUENCE</scope>
    <source>
        <strain evidence="8">JLM2183</strain>
    </source>
</reference>
<dbReference type="PANTHER" id="PTHR43827">
    <property type="entry name" value="2,5-DIKETO-D-GLUCONIC ACID REDUCTASE"/>
    <property type="match status" value="1"/>
</dbReference>
<keyword evidence="3" id="KW-0560">Oxidoreductase</keyword>
<gene>
    <name evidence="8" type="ORF">J3R30DRAFT_3731747</name>
</gene>
<dbReference type="PIRSF" id="PIRSF000097">
    <property type="entry name" value="AKR"/>
    <property type="match status" value="1"/>
</dbReference>
<feature type="binding site" evidence="5">
    <location>
        <position position="129"/>
    </location>
    <ligand>
        <name>substrate</name>
    </ligand>
</feature>
<dbReference type="OrthoDB" id="5945798at2759"/>
<dbReference type="PANTHER" id="PTHR43827:SF3">
    <property type="entry name" value="NADP-DEPENDENT OXIDOREDUCTASE DOMAIN-CONTAINING PROTEIN"/>
    <property type="match status" value="1"/>
</dbReference>